<evidence type="ECO:0000313" key="2">
    <source>
        <dbReference type="Proteomes" id="UP001234297"/>
    </source>
</evidence>
<accession>A0ACC2L8Z5</accession>
<evidence type="ECO:0000313" key="1">
    <source>
        <dbReference type="EMBL" id="KAJ8629582.1"/>
    </source>
</evidence>
<reference evidence="1 2" key="1">
    <citation type="journal article" date="2022" name="Hortic Res">
        <title>A haplotype resolved chromosomal level avocado genome allows analysis of novel avocado genes.</title>
        <authorList>
            <person name="Nath O."/>
            <person name="Fletcher S.J."/>
            <person name="Hayward A."/>
            <person name="Shaw L.M."/>
            <person name="Masouleh A.K."/>
            <person name="Furtado A."/>
            <person name="Henry R.J."/>
            <person name="Mitter N."/>
        </authorList>
    </citation>
    <scope>NUCLEOTIDE SEQUENCE [LARGE SCALE GENOMIC DNA]</scope>
    <source>
        <strain evidence="2">cv. Hass</strain>
    </source>
</reference>
<comment type="caution">
    <text evidence="1">The sequence shown here is derived from an EMBL/GenBank/DDBJ whole genome shotgun (WGS) entry which is preliminary data.</text>
</comment>
<keyword evidence="2" id="KW-1185">Reference proteome</keyword>
<organism evidence="1 2">
    <name type="scientific">Persea americana</name>
    <name type="common">Avocado</name>
    <dbReference type="NCBI Taxonomy" id="3435"/>
    <lineage>
        <taxon>Eukaryota</taxon>
        <taxon>Viridiplantae</taxon>
        <taxon>Streptophyta</taxon>
        <taxon>Embryophyta</taxon>
        <taxon>Tracheophyta</taxon>
        <taxon>Spermatophyta</taxon>
        <taxon>Magnoliopsida</taxon>
        <taxon>Magnoliidae</taxon>
        <taxon>Laurales</taxon>
        <taxon>Lauraceae</taxon>
        <taxon>Persea</taxon>
    </lineage>
</organism>
<gene>
    <name evidence="1" type="ORF">MRB53_022905</name>
</gene>
<sequence>MAAFATADICDANEQLLESGDLRILHPVFKIYDRSQAFFGLIVTIKVFEENLLVKGLLETGGEGRVLVIDGGGSMRRGMVRGYLVQLAQNMGWSGILVNGCVRDVEEINNCCVGKTP</sequence>
<proteinExistence type="predicted"/>
<name>A0ACC2L8Z5_PERAE</name>
<dbReference type="Proteomes" id="UP001234297">
    <property type="component" value="Chromosome 7"/>
</dbReference>
<protein>
    <submittedName>
        <fullName evidence="1">Uncharacterized protein</fullName>
    </submittedName>
</protein>
<dbReference type="EMBL" id="CM056815">
    <property type="protein sequence ID" value="KAJ8629582.1"/>
    <property type="molecule type" value="Genomic_DNA"/>
</dbReference>